<protein>
    <submittedName>
        <fullName evidence="2">Uncharacterized protein</fullName>
    </submittedName>
</protein>
<sequence>MAEFRTQAPMLRSKVRARPRQSRDAGDNDDVDTRSSKRLDVGSHKRSPVSLSVTSSGRNDRSCNQSVASTLPSKPTALDTPADANSQSLLSSLQGMRLSREADPEEMDRRISFFLPGDREIVYSLNSTRVLRDPPLFDHSALSANPRIRDLTQPQLFYPPYAWAPLTPLLPTFEVKFFQSLHYHGNWPVQIYKGHVGLRADLIVEWEFVELVVIKCVRLLLDHCSKLPDRDPRRMITRDLIHPETPKSLGYTRAHATELIAQRCIHLSYMAFRMWLGFFYLMIRLLSENISESQVIFPKWYYVLGDAGIPSSYLSDFYQASVFAVGSGRVGAVINVEHMLSEEISRITQIYIDALIPLYYQWPEQLSRPEILGKYPILQTLIPSKSLFGQAPIRSKNLRNTVSTRVRRGYDERGAPEFVRHIEILKLIKAQFERAPRGDDKHRSWETRASLMKEKDGNFCFALSSVFEWVRTGGDGPYVQGHPLHRNIKQYVWAQYPKHHRFYDPITDQWHLCMGYNDTSESTLLRDTKHRIGEWSVDGVRDVIIDAEADHPNDELHQPGLDVDYSNAKWVAEEPGHDEPVTQDGDLSCSTPTTDQASLIRTLIERYGFIQAQSISVASEDEWQNLMQNFGYRHDGGLPPPGSQRMVDFVNALKEPSYPDHSHDLIDLFTESENHRLRATTREFSISMFQGCMRGAPKNGVPHNSRSAMAKKSDANISGDIPPATSSATDGTSSAGSEEPSYDVYRISYPNDKTPYDLVVFKATDAVFVYRRHHKSVFSAVMGLLEHGIPFATVIGKGMAPPREPLPTTSAPFYVLENHSEAMQLRTEDVKFVPEDYENYKAHCARLLSRPGGRAALSHGGLIWRIAKQYIGAESVLNGPSTDATVYGLCWGFHVKSSSYEGQVFDDLLTFDVASALCGVVNCFSYKPSTGPCLIKRSYFPPPNTWYMGRNRLNVGHWTEGNEAWFQKLDSEYRQGLVQPKTAQEWRKELRAGAVKQHVAHKSMEHICHKFIKSFGEGTETEENPVEKN</sequence>
<reference evidence="2 3" key="1">
    <citation type="journal article" date="2016" name="Mol. Biol. Evol.">
        <title>Comparative Genomics of Early-Diverging Mushroom-Forming Fungi Provides Insights into the Origins of Lignocellulose Decay Capabilities.</title>
        <authorList>
            <person name="Nagy L.G."/>
            <person name="Riley R."/>
            <person name="Tritt A."/>
            <person name="Adam C."/>
            <person name="Daum C."/>
            <person name="Floudas D."/>
            <person name="Sun H."/>
            <person name="Yadav J.S."/>
            <person name="Pangilinan J."/>
            <person name="Larsson K.H."/>
            <person name="Matsuura K."/>
            <person name="Barry K."/>
            <person name="Labutti K."/>
            <person name="Kuo R."/>
            <person name="Ohm R.A."/>
            <person name="Bhattacharya S.S."/>
            <person name="Shirouzu T."/>
            <person name="Yoshinaga Y."/>
            <person name="Martin F.M."/>
            <person name="Grigoriev I.V."/>
            <person name="Hibbett D.S."/>
        </authorList>
    </citation>
    <scope>NUCLEOTIDE SEQUENCE [LARGE SCALE GENOMIC DNA]</scope>
    <source>
        <strain evidence="2 3">HHB9708</strain>
    </source>
</reference>
<organism evidence="2 3">
    <name type="scientific">Sistotremastrum niveocremeum HHB9708</name>
    <dbReference type="NCBI Taxonomy" id="1314777"/>
    <lineage>
        <taxon>Eukaryota</taxon>
        <taxon>Fungi</taxon>
        <taxon>Dikarya</taxon>
        <taxon>Basidiomycota</taxon>
        <taxon>Agaricomycotina</taxon>
        <taxon>Agaricomycetes</taxon>
        <taxon>Sistotremastrales</taxon>
        <taxon>Sistotremastraceae</taxon>
        <taxon>Sertulicium</taxon>
        <taxon>Sertulicium niveocremeum</taxon>
    </lineage>
</organism>
<feature type="compositionally biased region" description="Basic and acidic residues" evidence="1">
    <location>
        <begin position="21"/>
        <end position="43"/>
    </location>
</feature>
<dbReference type="EMBL" id="KV419406">
    <property type="protein sequence ID" value="KZS93889.1"/>
    <property type="molecule type" value="Genomic_DNA"/>
</dbReference>
<keyword evidence="3" id="KW-1185">Reference proteome</keyword>
<dbReference type="AlphaFoldDB" id="A0A164V7E0"/>
<accession>A0A164V7E0</accession>
<proteinExistence type="predicted"/>
<gene>
    <name evidence="2" type="ORF">SISNIDRAFT_466036</name>
</gene>
<feature type="region of interest" description="Disordered" evidence="1">
    <location>
        <begin position="698"/>
        <end position="740"/>
    </location>
</feature>
<evidence type="ECO:0000313" key="2">
    <source>
        <dbReference type="EMBL" id="KZS93889.1"/>
    </source>
</evidence>
<feature type="compositionally biased region" description="Polar residues" evidence="1">
    <location>
        <begin position="49"/>
        <end position="73"/>
    </location>
</feature>
<dbReference type="OrthoDB" id="3270336at2759"/>
<evidence type="ECO:0000313" key="3">
    <source>
        <dbReference type="Proteomes" id="UP000076722"/>
    </source>
</evidence>
<name>A0A164V7E0_9AGAM</name>
<dbReference type="Proteomes" id="UP000076722">
    <property type="component" value="Unassembled WGS sequence"/>
</dbReference>
<evidence type="ECO:0000256" key="1">
    <source>
        <dbReference type="SAM" id="MobiDB-lite"/>
    </source>
</evidence>
<feature type="compositionally biased region" description="Low complexity" evidence="1">
    <location>
        <begin position="724"/>
        <end position="737"/>
    </location>
</feature>
<feature type="region of interest" description="Disordered" evidence="1">
    <location>
        <begin position="1"/>
        <end position="83"/>
    </location>
</feature>